<proteinExistence type="predicted"/>
<protein>
    <submittedName>
        <fullName evidence="1">Uncharacterized protein</fullName>
    </submittedName>
</protein>
<dbReference type="Proteomes" id="UP000260812">
    <property type="component" value="Unassembled WGS sequence"/>
</dbReference>
<sequence>MKQDIIKIRRKPPWQVAVKEIRFLILPAFSVITAAFRHSEENPLPAKGQISKEIAFCSAKHGGLK</sequence>
<comment type="caution">
    <text evidence="1">The sequence shown here is derived from an EMBL/GenBank/DDBJ whole genome shotgun (WGS) entry which is preliminary data.</text>
</comment>
<reference evidence="1" key="1">
    <citation type="submission" date="2018-08" db="EMBL/GenBank/DDBJ databases">
        <title>A genome reference for cultivated species of the human gut microbiota.</title>
        <authorList>
            <person name="Zou Y."/>
            <person name="Xue W."/>
            <person name="Luo G."/>
        </authorList>
    </citation>
    <scope>NUCLEOTIDE SEQUENCE [LARGE SCALE GENOMIC DNA]</scope>
    <source>
        <strain evidence="1">TF05-5AC</strain>
    </source>
</reference>
<evidence type="ECO:0000313" key="2">
    <source>
        <dbReference type="Proteomes" id="UP000260812"/>
    </source>
</evidence>
<name>A0A3E3HYN0_9FIRM</name>
<organism evidence="1 2">
    <name type="scientific">Eisenbergiella massiliensis</name>
    <dbReference type="NCBI Taxonomy" id="1720294"/>
    <lineage>
        <taxon>Bacteria</taxon>
        <taxon>Bacillati</taxon>
        <taxon>Bacillota</taxon>
        <taxon>Clostridia</taxon>
        <taxon>Lachnospirales</taxon>
        <taxon>Lachnospiraceae</taxon>
        <taxon>Eisenbergiella</taxon>
    </lineage>
</organism>
<keyword evidence="2" id="KW-1185">Reference proteome</keyword>
<dbReference type="AlphaFoldDB" id="A0A3E3HYN0"/>
<gene>
    <name evidence="1" type="ORF">DXC51_21985</name>
</gene>
<evidence type="ECO:0000313" key="1">
    <source>
        <dbReference type="EMBL" id="RGE56835.1"/>
    </source>
</evidence>
<accession>A0A3E3HYN0</accession>
<dbReference type="EMBL" id="QVLV01000020">
    <property type="protein sequence ID" value="RGE56835.1"/>
    <property type="molecule type" value="Genomic_DNA"/>
</dbReference>